<feature type="region of interest" description="Disordered" evidence="3">
    <location>
        <begin position="188"/>
        <end position="226"/>
    </location>
</feature>
<dbReference type="InterPro" id="IPR001849">
    <property type="entry name" value="PH_domain"/>
</dbReference>
<protein>
    <submittedName>
        <fullName evidence="6">T-lymphoma invasion and metastasis-inducing protein 2</fullName>
    </submittedName>
</protein>
<feature type="region of interest" description="Disordered" evidence="3">
    <location>
        <begin position="33"/>
        <end position="52"/>
    </location>
</feature>
<dbReference type="InterPro" id="IPR055230">
    <property type="entry name" value="PH_Tiam1/2"/>
</dbReference>
<dbReference type="FunFam" id="2.30.29.30:FF:000065">
    <property type="entry name" value="T cell lymphoma invasion and metastasis 1"/>
    <property type="match status" value="1"/>
</dbReference>
<dbReference type="PROSITE" id="PS50010">
    <property type="entry name" value="DH_2"/>
    <property type="match status" value="2"/>
</dbReference>
<feature type="region of interest" description="Disordered" evidence="3">
    <location>
        <begin position="1469"/>
        <end position="1540"/>
    </location>
</feature>
<feature type="compositionally biased region" description="Low complexity" evidence="3">
    <location>
        <begin position="217"/>
        <end position="226"/>
    </location>
</feature>
<evidence type="ECO:0000313" key="7">
    <source>
        <dbReference type="Proteomes" id="UP000289886"/>
    </source>
</evidence>
<dbReference type="CDD" id="cd01230">
    <property type="entry name" value="PH1_Tiam1_2"/>
    <property type="match status" value="1"/>
</dbReference>
<dbReference type="InterPro" id="IPR035899">
    <property type="entry name" value="DBL_dom_sf"/>
</dbReference>
<proteinExistence type="predicted"/>
<dbReference type="Gene3D" id="6.10.140.680">
    <property type="match status" value="1"/>
</dbReference>
<dbReference type="GO" id="GO:0007264">
    <property type="term" value="P:small GTPase-mediated signal transduction"/>
    <property type="evidence" value="ECO:0007669"/>
    <property type="project" value="InterPro"/>
</dbReference>
<dbReference type="Pfam" id="PF18385">
    <property type="entry name" value="Tiam_CC_Ex"/>
    <property type="match status" value="1"/>
</dbReference>
<dbReference type="Pfam" id="PF23014">
    <property type="entry name" value="PH_Tiam1"/>
    <property type="match status" value="2"/>
</dbReference>
<comment type="caution">
    <text evidence="6">The sequence shown here is derived from an EMBL/GenBank/DDBJ whole genome shotgun (WGS) entry which is preliminary data.</text>
</comment>
<dbReference type="FunFam" id="1.20.900.10:FF:000012">
    <property type="entry name" value="T cell lymphoma invasion and metastasis 1"/>
    <property type="match status" value="1"/>
</dbReference>
<dbReference type="Gene3D" id="2.30.29.30">
    <property type="entry name" value="Pleckstrin-homology domain (PH domain)/Phosphotyrosine-binding domain (PTB)"/>
    <property type="match status" value="3"/>
</dbReference>
<evidence type="ECO:0000256" key="2">
    <source>
        <dbReference type="ARBA" id="ARBA00022737"/>
    </source>
</evidence>
<dbReference type="CDD" id="cd01255">
    <property type="entry name" value="PH2_Tiam1_2"/>
    <property type="match status" value="1"/>
</dbReference>
<feature type="domain" description="PH" evidence="4">
    <location>
        <begin position="477"/>
        <end position="591"/>
    </location>
</feature>
<keyword evidence="1" id="KW-0344">Guanine-nucleotide releasing factor</keyword>
<dbReference type="SMART" id="SM00325">
    <property type="entry name" value="RhoGEF"/>
    <property type="match status" value="1"/>
</dbReference>
<evidence type="ECO:0000259" key="4">
    <source>
        <dbReference type="PROSITE" id="PS50003"/>
    </source>
</evidence>
<keyword evidence="2" id="KW-0677">Repeat</keyword>
<feature type="region of interest" description="Disordered" evidence="3">
    <location>
        <begin position="295"/>
        <end position="314"/>
    </location>
</feature>
<dbReference type="Pfam" id="PF00621">
    <property type="entry name" value="RhoGEF"/>
    <property type="match status" value="1"/>
</dbReference>
<feature type="domain" description="DH" evidence="5">
    <location>
        <begin position="1166"/>
        <end position="1240"/>
    </location>
</feature>
<dbReference type="InterPro" id="IPR011993">
    <property type="entry name" value="PH-like_dom_sf"/>
</dbReference>
<dbReference type="InterPro" id="IPR043537">
    <property type="entry name" value="Tiam1/Tiam2/Sif"/>
</dbReference>
<dbReference type="SMART" id="SM00233">
    <property type="entry name" value="PH"/>
    <property type="match status" value="1"/>
</dbReference>
<reference evidence="6 7" key="1">
    <citation type="submission" date="2019-01" db="EMBL/GenBank/DDBJ databases">
        <title>Draft Genome and Complete Hox-Cluster Characterization of the Sterlet Sturgeon (Acipenser ruthenus).</title>
        <authorList>
            <person name="Wei Q."/>
        </authorList>
    </citation>
    <scope>NUCLEOTIDE SEQUENCE [LARGE SCALE GENOMIC DNA]</scope>
    <source>
        <strain evidence="6">WHYD16114868_AA</strain>
        <tissue evidence="6">Blood</tissue>
    </source>
</reference>
<dbReference type="InterPro" id="IPR040655">
    <property type="entry name" value="TIAM1_CC-Ex"/>
</dbReference>
<dbReference type="CDD" id="cd00160">
    <property type="entry name" value="RhoGEF"/>
    <property type="match status" value="1"/>
</dbReference>
<dbReference type="InterPro" id="IPR000219">
    <property type="entry name" value="DH_dom"/>
</dbReference>
<feature type="compositionally biased region" description="Polar residues" evidence="3">
    <location>
        <begin position="1472"/>
        <end position="1481"/>
    </location>
</feature>
<dbReference type="Gene3D" id="1.20.900.10">
    <property type="entry name" value="Dbl homology (DH) domain"/>
    <property type="match status" value="1"/>
</dbReference>
<dbReference type="Proteomes" id="UP000289886">
    <property type="component" value="Unassembled WGS sequence"/>
</dbReference>
<dbReference type="InterPro" id="IPR001331">
    <property type="entry name" value="GDS_CDC24_CS"/>
</dbReference>
<feature type="compositionally biased region" description="Polar residues" evidence="3">
    <location>
        <begin position="191"/>
        <end position="209"/>
    </location>
</feature>
<evidence type="ECO:0000256" key="3">
    <source>
        <dbReference type="SAM" id="MobiDB-lite"/>
    </source>
</evidence>
<dbReference type="SUPFAM" id="SSF50729">
    <property type="entry name" value="PH domain-like"/>
    <property type="match status" value="3"/>
</dbReference>
<feature type="domain" description="DH" evidence="5">
    <location>
        <begin position="855"/>
        <end position="1049"/>
    </location>
</feature>
<organism evidence="6 7">
    <name type="scientific">Acipenser ruthenus</name>
    <name type="common">Sterlet sturgeon</name>
    <dbReference type="NCBI Taxonomy" id="7906"/>
    <lineage>
        <taxon>Eukaryota</taxon>
        <taxon>Metazoa</taxon>
        <taxon>Chordata</taxon>
        <taxon>Craniata</taxon>
        <taxon>Vertebrata</taxon>
        <taxon>Euteleostomi</taxon>
        <taxon>Actinopterygii</taxon>
        <taxon>Chondrostei</taxon>
        <taxon>Acipenseriformes</taxon>
        <taxon>Acipenseridae</taxon>
        <taxon>Acipenser</taxon>
    </lineage>
</organism>
<evidence type="ECO:0000313" key="6">
    <source>
        <dbReference type="EMBL" id="RXM36091.1"/>
    </source>
</evidence>
<dbReference type="PANTHER" id="PTHR46001">
    <property type="entry name" value="TIAM (MAMMALIAN TUMOR INVASION AND METASTASIS FACTOR) HOMOLOG"/>
    <property type="match status" value="1"/>
</dbReference>
<accession>A0A444ULP8</accession>
<dbReference type="Pfam" id="PF00169">
    <property type="entry name" value="PH"/>
    <property type="match status" value="1"/>
</dbReference>
<dbReference type="PROSITE" id="PS50003">
    <property type="entry name" value="PH_DOMAIN"/>
    <property type="match status" value="1"/>
</dbReference>
<dbReference type="SUPFAM" id="SSF48065">
    <property type="entry name" value="DBL homology domain (DH-domain)"/>
    <property type="match status" value="2"/>
</dbReference>
<sequence length="1688" mass="189970">MGNSESQYRVQGCKSRRLIVPGKQKPCSLRVRSVHAKDEQSRSAHSWGHASSYKTRTQARSCLSQHKSSQPYSARHYDYVTKGSNNSANGKPRDCNPEHNLTFVPESGFFCAGYDTQSSHSTAAECNGHVENEKESLSDAVEDKSSPKVLIKTLGKFDGSLRVEFTNSNNNNRLPIYDCDEPVQLLKYSPTLESTPNSSGISRRQSPSPGDSGLRTSKGSSFSSESSWYDAPFGNGAADFNDMEHPNSSSRTADTRLGDVLQNQQRLFEQRASPISLQDLYRDASIASAFPAEKGLSPESLNAPRSKKRASLAPDVEVVSDSEGLGSMQYSSYTLPCRKSKPVVEGSAKRDTLKSRMRRISDWTGSLTRKKRKLQEPKYKEASEFFDSGIDGFTTDASSPSQVSSLLWPPSAGPTLPLRSESSHALHSDALRQNIYENFMRELETGRCSSETETETSSDSLGSREQLDLLFQKEQGVVRKAGWLFFKPLVTLHKDKKLELAPRRKWKQYWVTLKGCTLLFYETYGKNSMEQDFSPRYALFAEDSIVQSVPEHPKKENVFCLSNTFGDAYFFQATSQTDLENWVTAIHSASASLFAKKQGKEETVRLLRSQTRGLVQKIDMDSKMRKMGELQLATVRDPKNRKAIENQIQQWEQNLEKFNVDLFRMRCYLASLQGGELPNPKSLLAAASRPSKLALSRLGIFSVSSFHALICSRDESTLRKRSLSHTMRGKKGLFSSLKGLDSLAKRGKEKRASVSQRIDGTANIYSAAPPGGSHWESCFDTSACVYLPDTQGVTVTVHQDLRVEDVLNLVCKSPDPGSTLYQSFQEVTAGVMEGQKEGTDPPLRHGTGHMSVTERLRKVIQELVDTEKSYVKDLSCLFEIYLKPLQNETFLTQDEMESLFGSLPEMLDFQKVFLQTLEERIASSPDFSTLETPFQFKKLLFSLGGSFLYYADHFKLYSGFCANHIKVQKVLERAKTDRAFKEFLGARNPTKQHSSTLESYLIKPVQRVLKYPLLLRELVSLTDAESEEHYHLTEAFKAMEKVASHINEMQKIYEGYGTVFDQLVAEQSGSEKEVTEISMGEFLMHSSVIWLNPFPSLGRMRKDPTITLFVFKKAVILVYRESSKMKKKIQANSRAAYIHGDMDPFKFRWLIPLSALQVRLGNAAAKTDRAFKEFLGARNPTKQHSSTLESYLIKPVQRVLKYPLLLRELVSLTDAESEEHYHLTEAFKAMEKVASHINEMQKIYEGYGTVFDQLVAEQSGSEKEVTEISMGEFLMHSSVIWLNPFPSLGRMRKDPTITLFVFKKAVILVYKESSKMKKKIQANSRAAYIHGDMDPFKFRWLIPLSALQVRLGNAAGTDTNCIWELIHTKSEIEGRPESVFQLCSSVPESKAHIIKVIRSILRENVRRHLRCEIPLEKICKERLVPLRNTMPLSARIGSSRASWLCKLPSIDMASYNEEILKATLLDLDEGSHSSGTQSSGCRTAESMLDNHPRTGRDTASMLDNHPRTGRDTASMPDSQPPTSRDRASMLDSQTLRPGTMEDNTVKESDILSDKYDYCKTGKESPTNDIEVQFQRLKLSEDSSADRQLASCVQPEAEELDVPEKHPMLVRGHYCPIKRKGNSLKRNKGVLLAMKEHSRSLDSQSEAASLDLNALLEREFSVQSLASVVNEDCFYETSDSDEKPVFPSL</sequence>
<dbReference type="EMBL" id="SCEB01214307">
    <property type="protein sequence ID" value="RXM36091.1"/>
    <property type="molecule type" value="Genomic_DNA"/>
</dbReference>
<dbReference type="PROSITE" id="PS00741">
    <property type="entry name" value="DH_1"/>
    <property type="match status" value="2"/>
</dbReference>
<name>A0A444ULP8_ACIRT</name>
<evidence type="ECO:0000259" key="5">
    <source>
        <dbReference type="PROSITE" id="PS50010"/>
    </source>
</evidence>
<keyword evidence="7" id="KW-1185">Reference proteome</keyword>
<evidence type="ECO:0000256" key="1">
    <source>
        <dbReference type="ARBA" id="ARBA00022658"/>
    </source>
</evidence>
<gene>
    <name evidence="6" type="ORF">EOD39_3709</name>
</gene>
<dbReference type="PANTHER" id="PTHR46001:SF5">
    <property type="entry name" value="RHO GUANINE NUCLEOTIDE EXCHANGE FACTOR TIAM2"/>
    <property type="match status" value="1"/>
</dbReference>
<dbReference type="GO" id="GO:0005085">
    <property type="term" value="F:guanyl-nucleotide exchange factor activity"/>
    <property type="evidence" value="ECO:0007669"/>
    <property type="project" value="UniProtKB-KW"/>
</dbReference>